<dbReference type="AlphaFoldDB" id="A0A934MA59"/>
<reference evidence="1" key="1">
    <citation type="submission" date="2020-12" db="EMBL/GenBank/DDBJ databases">
        <title>Sanguibacter suaedae sp. nov., isolated from Suaeda aralocaspica.</title>
        <authorList>
            <person name="Ma Q."/>
        </authorList>
    </citation>
    <scope>NUCLEOTIDE SEQUENCE</scope>
    <source>
        <strain evidence="1">YZGR15</strain>
    </source>
</reference>
<gene>
    <name evidence="1" type="ORF">JAV76_10345</name>
</gene>
<keyword evidence="2" id="KW-1185">Reference proteome</keyword>
<protein>
    <submittedName>
        <fullName evidence="1">Uncharacterized protein</fullName>
    </submittedName>
</protein>
<name>A0A934MA59_9MICO</name>
<comment type="caution">
    <text evidence="1">The sequence shown here is derived from an EMBL/GenBank/DDBJ whole genome shotgun (WGS) entry which is preliminary data.</text>
</comment>
<evidence type="ECO:0000313" key="1">
    <source>
        <dbReference type="EMBL" id="MBI9115408.1"/>
    </source>
</evidence>
<evidence type="ECO:0000313" key="2">
    <source>
        <dbReference type="Proteomes" id="UP000602087"/>
    </source>
</evidence>
<organism evidence="1 2">
    <name type="scientific">Sanguibacter suaedae</name>
    <dbReference type="NCBI Taxonomy" id="2795737"/>
    <lineage>
        <taxon>Bacteria</taxon>
        <taxon>Bacillati</taxon>
        <taxon>Actinomycetota</taxon>
        <taxon>Actinomycetes</taxon>
        <taxon>Micrococcales</taxon>
        <taxon>Sanguibacteraceae</taxon>
        <taxon>Sanguibacter</taxon>
    </lineage>
</organism>
<dbReference type="EMBL" id="JAEINH010000007">
    <property type="protein sequence ID" value="MBI9115408.1"/>
    <property type="molecule type" value="Genomic_DNA"/>
</dbReference>
<proteinExistence type="predicted"/>
<accession>A0A934MA59</accession>
<sequence>MDRVSEDELAGRVAAALRSREPGPEVMAQVVERVSGRLSEAEVPVRQERAVGRRAGKLVLVGAVSSSLALAGAGAAAAANPYSGFAAAVEGVVRAVGVEWSAMPAGYTREQYEAFWDAGFTPEDVEALEDLWQTDVTATKARAGQMILDGDPLPVSPGSTVPVRGVDDAAFDAFWDAGYTFEDAERLAELWQVEVAESKVRAGQMVLDGQAPPVP</sequence>
<dbReference type="RefSeq" id="WP_198733960.1">
    <property type="nucleotide sequence ID" value="NZ_JAEINH010000007.1"/>
</dbReference>
<dbReference type="Proteomes" id="UP000602087">
    <property type="component" value="Unassembled WGS sequence"/>
</dbReference>